<protein>
    <submittedName>
        <fullName evidence="2">Uncharacterized protein</fullName>
    </submittedName>
</protein>
<dbReference type="Proteomes" id="UP000011859">
    <property type="component" value="Chromosome"/>
</dbReference>
<dbReference type="AlphaFoldDB" id="M4NKB0"/>
<accession>M4NKB0</accession>
<dbReference type="EMBL" id="CP003470">
    <property type="protein sequence ID" value="AGG90497.1"/>
    <property type="molecule type" value="Genomic_DNA"/>
</dbReference>
<dbReference type="HOGENOM" id="CLU_3332236_0_0_6"/>
<dbReference type="STRING" id="666685.R2APBS1_3434"/>
<evidence type="ECO:0000313" key="2">
    <source>
        <dbReference type="EMBL" id="AGG90497.1"/>
    </source>
</evidence>
<reference evidence="2 3" key="1">
    <citation type="submission" date="2012-04" db="EMBL/GenBank/DDBJ databases">
        <title>Complete genome of Rhodanobacter sp. 2APBS1.</title>
        <authorList>
            <consortium name="US DOE Joint Genome Institute"/>
            <person name="Huntemann M."/>
            <person name="Wei C.-L."/>
            <person name="Han J."/>
            <person name="Detter J.C."/>
            <person name="Han C."/>
            <person name="Tapia R."/>
            <person name="Munk A.C.C."/>
            <person name="Chen A."/>
            <person name="Krypides N."/>
            <person name="Mavromatis K."/>
            <person name="Markowitz V."/>
            <person name="Szeto E."/>
            <person name="Ivanova N."/>
            <person name="Mikhailova N."/>
            <person name="Ovchinnikova G."/>
            <person name="Pagani I."/>
            <person name="Pati A."/>
            <person name="Goodwin L."/>
            <person name="Peters L."/>
            <person name="Pitluck S."/>
            <person name="Woyke T."/>
            <person name="Prakash O."/>
            <person name="Elkins J."/>
            <person name="Brown S."/>
            <person name="Palumbo A."/>
            <person name="Hemme C."/>
            <person name="Zhou J."/>
            <person name="Watson D."/>
            <person name="Jardine P."/>
            <person name="Kostka J."/>
            <person name="Green S."/>
        </authorList>
    </citation>
    <scope>NUCLEOTIDE SEQUENCE [LARGE SCALE GENOMIC DNA]</scope>
    <source>
        <strain evidence="2 3">2APBS1</strain>
    </source>
</reference>
<evidence type="ECO:0000256" key="1">
    <source>
        <dbReference type="SAM" id="Phobius"/>
    </source>
</evidence>
<keyword evidence="1" id="KW-1133">Transmembrane helix</keyword>
<proteinExistence type="predicted"/>
<sequence>MPQLPSPDRDPNAELHGFEPLRAVLAIGALLLGLLLSL</sequence>
<gene>
    <name evidence="2" type="ORF">R2APBS1_3434</name>
</gene>
<dbReference type="KEGG" id="rhd:R2APBS1_3434"/>
<organism evidence="2 3">
    <name type="scientific">Rhodanobacter denitrificans</name>
    <dbReference type="NCBI Taxonomy" id="666685"/>
    <lineage>
        <taxon>Bacteria</taxon>
        <taxon>Pseudomonadati</taxon>
        <taxon>Pseudomonadota</taxon>
        <taxon>Gammaproteobacteria</taxon>
        <taxon>Lysobacterales</taxon>
        <taxon>Rhodanobacteraceae</taxon>
        <taxon>Rhodanobacter</taxon>
    </lineage>
</organism>
<name>M4NKB0_9GAMM</name>
<feature type="transmembrane region" description="Helical" evidence="1">
    <location>
        <begin position="20"/>
        <end position="37"/>
    </location>
</feature>
<evidence type="ECO:0000313" key="3">
    <source>
        <dbReference type="Proteomes" id="UP000011859"/>
    </source>
</evidence>
<keyword evidence="1" id="KW-0472">Membrane</keyword>
<keyword evidence="3" id="KW-1185">Reference proteome</keyword>
<keyword evidence="1" id="KW-0812">Transmembrane</keyword>